<dbReference type="InterPro" id="IPR050154">
    <property type="entry name" value="UbiB_kinase"/>
</dbReference>
<dbReference type="InterPro" id="IPR004147">
    <property type="entry name" value="ABC1_dom"/>
</dbReference>
<keyword evidence="2" id="KW-1133">Transmembrane helix</keyword>
<sequence length="530" mass="57465">MAGTVRRGGQIAWAGLKLGVAVLRLRRRAPERLPAYVSATLVGLGTTFVKLGQGLSLRWDLLPVPYREALSRLHSDVPAFPAEQARRSVEQAFGAPVDALFASFDDRALAAASVAQIHPARMHDGRDVVVKITRPGIHAQVQADLRLLRRTVRVAQWLWPPLTRHRPLELVDELGAFLRDEIDMRHEAQNMRRMARVLDALPGITQPHVVEPYAARDVMVQDRSHGTRLEAAYGTAAAPALARELLDAYVHQLFGAGVFHADPHPGNLFFFDDGRLCLHDFGSIGVLDPASRLALGGMVEAIAADDAEGVLDAAIALGFFPPQVERRSHVREIHLILAEMASRPLAEWSIAEAIWRVARIGQGAGFRLPSHLLALIRTLFLVENTLRALDPDLDLMGSLSAQASDIADIADASRPGGNRPLAMRLARTARQLPQIATDLLRQAQLSDGRPALSVHHHGLAPTHEALARTGNRLALALVTLGLYVSGALLSLHSDGPQVFGHLPVMAVLAFTAAGLLSLRLVMAIARSGHL</sequence>
<dbReference type="KEGG" id="tbv:H9L17_00780"/>
<dbReference type="PANTHER" id="PTHR10566:SF113">
    <property type="entry name" value="PROTEIN ACTIVITY OF BC1 COMPLEX KINASE 7, CHLOROPLASTIC"/>
    <property type="match status" value="1"/>
</dbReference>
<feature type="domain" description="ABC1 atypical kinase-like" evidence="3">
    <location>
        <begin position="72"/>
        <end position="311"/>
    </location>
</feature>
<evidence type="ECO:0000259" key="3">
    <source>
        <dbReference type="Pfam" id="PF03109"/>
    </source>
</evidence>
<keyword evidence="4" id="KW-0808">Transferase</keyword>
<dbReference type="Proteomes" id="UP000515977">
    <property type="component" value="Chromosome"/>
</dbReference>
<accession>A0A7G9QTT5</accession>
<dbReference type="GO" id="GO:0016301">
    <property type="term" value="F:kinase activity"/>
    <property type="evidence" value="ECO:0007669"/>
    <property type="project" value="UniProtKB-KW"/>
</dbReference>
<dbReference type="PANTHER" id="PTHR10566">
    <property type="entry name" value="CHAPERONE-ACTIVITY OF BC1 COMPLEX CABC1 -RELATED"/>
    <property type="match status" value="1"/>
</dbReference>
<gene>
    <name evidence="4" type="ORF">H9L17_00780</name>
</gene>
<dbReference type="RefSeq" id="WP_187570522.1">
    <property type="nucleotide sequence ID" value="NZ_CP060711.1"/>
</dbReference>
<keyword evidence="5" id="KW-1185">Reference proteome</keyword>
<comment type="similarity">
    <text evidence="1">Belongs to the protein kinase superfamily. ADCK protein kinase family.</text>
</comment>
<keyword evidence="4" id="KW-0418">Kinase</keyword>
<reference evidence="4 5" key="1">
    <citation type="submission" date="2020-08" db="EMBL/GenBank/DDBJ databases">
        <title>Genome sequence of Thermomonas brevis KACC 16975T.</title>
        <authorList>
            <person name="Hyun D.-W."/>
            <person name="Bae J.-W."/>
        </authorList>
    </citation>
    <scope>NUCLEOTIDE SEQUENCE [LARGE SCALE GENOMIC DNA]</scope>
    <source>
        <strain evidence="4 5">KACC 16975</strain>
    </source>
</reference>
<dbReference type="Pfam" id="PF03109">
    <property type="entry name" value="ABC1"/>
    <property type="match status" value="1"/>
</dbReference>
<evidence type="ECO:0000256" key="1">
    <source>
        <dbReference type="ARBA" id="ARBA00009670"/>
    </source>
</evidence>
<evidence type="ECO:0000313" key="5">
    <source>
        <dbReference type="Proteomes" id="UP000515977"/>
    </source>
</evidence>
<feature type="transmembrane region" description="Helical" evidence="2">
    <location>
        <begin position="504"/>
        <end position="525"/>
    </location>
</feature>
<name>A0A7G9QTT5_9GAMM</name>
<dbReference type="InterPro" id="IPR011009">
    <property type="entry name" value="Kinase-like_dom_sf"/>
</dbReference>
<evidence type="ECO:0000313" key="4">
    <source>
        <dbReference type="EMBL" id="QNN46760.1"/>
    </source>
</evidence>
<keyword evidence="2" id="KW-0472">Membrane</keyword>
<organism evidence="4 5">
    <name type="scientific">Thermomonas brevis</name>
    <dbReference type="NCBI Taxonomy" id="215691"/>
    <lineage>
        <taxon>Bacteria</taxon>
        <taxon>Pseudomonadati</taxon>
        <taxon>Pseudomonadota</taxon>
        <taxon>Gammaproteobacteria</taxon>
        <taxon>Lysobacterales</taxon>
        <taxon>Lysobacteraceae</taxon>
        <taxon>Thermomonas</taxon>
    </lineage>
</organism>
<proteinExistence type="inferred from homology"/>
<evidence type="ECO:0000256" key="2">
    <source>
        <dbReference type="SAM" id="Phobius"/>
    </source>
</evidence>
<dbReference type="EMBL" id="CP060711">
    <property type="protein sequence ID" value="QNN46760.1"/>
    <property type="molecule type" value="Genomic_DNA"/>
</dbReference>
<feature type="transmembrane region" description="Helical" evidence="2">
    <location>
        <begin position="473"/>
        <end position="492"/>
    </location>
</feature>
<keyword evidence="2" id="KW-0812">Transmembrane</keyword>
<protein>
    <submittedName>
        <fullName evidence="4">AarF/ABC1/UbiB kinase family protein</fullName>
    </submittedName>
</protein>
<dbReference type="CDD" id="cd05121">
    <property type="entry name" value="ABC1_ADCK3-like"/>
    <property type="match status" value="1"/>
</dbReference>
<dbReference type="AlphaFoldDB" id="A0A7G9QTT5"/>
<dbReference type="SUPFAM" id="SSF56112">
    <property type="entry name" value="Protein kinase-like (PK-like)"/>
    <property type="match status" value="1"/>
</dbReference>